<evidence type="ECO:0000313" key="2">
    <source>
        <dbReference type="Proteomes" id="UP000022910"/>
    </source>
</evidence>
<dbReference type="OrthoDB" id="2347430at2759"/>
<gene>
    <name evidence="1" type="ORF">RirG_180960</name>
</gene>
<sequence length="484" mass="56332">MKEINLDCLILIFDILQDDKESLYSCLLVNKKWCNIAVPILWKKHTWCSDMNFRSEKKLFNVLLSFLPISSKKLLSDNKIELLPSTILKSPCFNYINFCEFPASHNVSQMANTVLRGLYNYHKRSLLEQEIYKLFVHQCNNVKHLFWNTSQPIPFFPGASTCFSKLYELRIDTDFVKSDALYEMAHICKSLTTLYIYGISDCSQILSGLIYLIDAQRNLEKICFNIEGDEKTREELSNALVRNNNMISNLCLSSVKNIIPSSLISLVNLKKLTIYNWENYEVEIKEFQEYLAISEFQNLRYLNISNLSCFKEISLLIEKTKGGVLEISVEPANKAAKNTGMLIKAIAENCPNIDYLSTYIEPNDFIHVKSLLLNCRNLKTIKLDGLKFFVDINDSNIGDELLDVLVKFSPKSLDDIAISECWKYSIEACERFFESYRKQPLSSFGIIRYDERIDRNYVTKEHKDIINKYFNEGVLKYADYRFYF</sequence>
<dbReference type="STRING" id="1432141.A0A015KKT0"/>
<protein>
    <recommendedName>
        <fullName evidence="3">F-box domain-containing protein</fullName>
    </recommendedName>
</protein>
<comment type="caution">
    <text evidence="1">The sequence shown here is derived from an EMBL/GenBank/DDBJ whole genome shotgun (WGS) entry which is preliminary data.</text>
</comment>
<reference evidence="1 2" key="1">
    <citation type="submission" date="2014-02" db="EMBL/GenBank/DDBJ databases">
        <title>Single nucleus genome sequencing reveals high similarity among nuclei of an endomycorrhizal fungus.</title>
        <authorList>
            <person name="Lin K."/>
            <person name="Geurts R."/>
            <person name="Zhang Z."/>
            <person name="Limpens E."/>
            <person name="Saunders D.G."/>
            <person name="Mu D."/>
            <person name="Pang E."/>
            <person name="Cao H."/>
            <person name="Cha H."/>
            <person name="Lin T."/>
            <person name="Zhou Q."/>
            <person name="Shang Y."/>
            <person name="Li Y."/>
            <person name="Ivanov S."/>
            <person name="Sharma T."/>
            <person name="Velzen R.V."/>
            <person name="Ruijter N.D."/>
            <person name="Aanen D.K."/>
            <person name="Win J."/>
            <person name="Kamoun S."/>
            <person name="Bisseling T."/>
            <person name="Huang S."/>
        </authorList>
    </citation>
    <scope>NUCLEOTIDE SEQUENCE [LARGE SCALE GENOMIC DNA]</scope>
    <source>
        <strain evidence="2">DAOM197198w</strain>
    </source>
</reference>
<organism evidence="1 2">
    <name type="scientific">Rhizophagus irregularis (strain DAOM 197198w)</name>
    <name type="common">Glomus intraradices</name>
    <dbReference type="NCBI Taxonomy" id="1432141"/>
    <lineage>
        <taxon>Eukaryota</taxon>
        <taxon>Fungi</taxon>
        <taxon>Fungi incertae sedis</taxon>
        <taxon>Mucoromycota</taxon>
        <taxon>Glomeromycotina</taxon>
        <taxon>Glomeromycetes</taxon>
        <taxon>Glomerales</taxon>
        <taxon>Glomeraceae</taxon>
        <taxon>Rhizophagus</taxon>
    </lineage>
</organism>
<dbReference type="InterPro" id="IPR032675">
    <property type="entry name" value="LRR_dom_sf"/>
</dbReference>
<dbReference type="Proteomes" id="UP000022910">
    <property type="component" value="Unassembled WGS sequence"/>
</dbReference>
<dbReference type="SUPFAM" id="SSF52047">
    <property type="entry name" value="RNI-like"/>
    <property type="match status" value="1"/>
</dbReference>
<name>A0A015KKT0_RHIIW</name>
<dbReference type="HOGENOM" id="CLU_028913_8_1_1"/>
<evidence type="ECO:0000313" key="1">
    <source>
        <dbReference type="EMBL" id="EXX60321.1"/>
    </source>
</evidence>
<accession>A0A015KKT0</accession>
<evidence type="ECO:0008006" key="3">
    <source>
        <dbReference type="Google" id="ProtNLM"/>
    </source>
</evidence>
<proteinExistence type="predicted"/>
<dbReference type="Gene3D" id="3.80.10.10">
    <property type="entry name" value="Ribonuclease Inhibitor"/>
    <property type="match status" value="1"/>
</dbReference>
<keyword evidence="2" id="KW-1185">Reference proteome</keyword>
<dbReference type="AlphaFoldDB" id="A0A015KKT0"/>
<dbReference type="EMBL" id="JEMT01025958">
    <property type="protein sequence ID" value="EXX60321.1"/>
    <property type="molecule type" value="Genomic_DNA"/>
</dbReference>